<dbReference type="EMBL" id="CP014691">
    <property type="protein sequence ID" value="AQS88534.1"/>
    <property type="molecule type" value="Genomic_DNA"/>
</dbReference>
<protein>
    <submittedName>
        <fullName evidence="1">Uncharacterized protein</fullName>
    </submittedName>
</protein>
<organism evidence="1 2">
    <name type="scientific">Neoasaia chiangmaiensis</name>
    <dbReference type="NCBI Taxonomy" id="320497"/>
    <lineage>
        <taxon>Bacteria</taxon>
        <taxon>Pseudomonadati</taxon>
        <taxon>Pseudomonadota</taxon>
        <taxon>Alphaproteobacteria</taxon>
        <taxon>Acetobacterales</taxon>
        <taxon>Acetobacteraceae</taxon>
        <taxon>Neoasaia</taxon>
    </lineage>
</organism>
<keyword evidence="2" id="KW-1185">Reference proteome</keyword>
<accession>A0A1U9KRP1</accession>
<gene>
    <name evidence="1" type="ORF">A0U93_11965</name>
</gene>
<sequence>MAIDLQINPADGGPLALRLLEDRVLRLETLSGTLSDQHEQLRAEMRHEILSLRDQMKALESKVEDGNRIVNGKLDRLIGERAVVTGLITLVTSVLGTGAVHIALSMGIH</sequence>
<evidence type="ECO:0000313" key="2">
    <source>
        <dbReference type="Proteomes" id="UP000188604"/>
    </source>
</evidence>
<reference evidence="1 2" key="1">
    <citation type="submission" date="2016-03" db="EMBL/GenBank/DDBJ databases">
        <title>Acetic acid bacteria sequencing.</title>
        <authorList>
            <person name="Brandt J."/>
            <person name="Jakob F."/>
            <person name="Vogel R.F."/>
        </authorList>
    </citation>
    <scope>NUCLEOTIDE SEQUENCE [LARGE SCALE GENOMIC DNA]</scope>
    <source>
        <strain evidence="1 2">NBRC 101099</strain>
    </source>
</reference>
<proteinExistence type="predicted"/>
<name>A0A1U9KRP1_9PROT</name>
<dbReference type="Proteomes" id="UP000188604">
    <property type="component" value="Chromosome"/>
</dbReference>
<dbReference type="RefSeq" id="WP_077807566.1">
    <property type="nucleotide sequence ID" value="NZ_BJXS01000006.1"/>
</dbReference>
<dbReference type="STRING" id="320497.A0U93_11965"/>
<dbReference type="AlphaFoldDB" id="A0A1U9KRP1"/>
<evidence type="ECO:0000313" key="1">
    <source>
        <dbReference type="EMBL" id="AQS88534.1"/>
    </source>
</evidence>
<dbReference type="KEGG" id="nch:A0U93_11965"/>